<accession>A0A7W6LCP7</accession>
<dbReference type="RefSeq" id="WP_165135573.1">
    <property type="nucleotide sequence ID" value="NZ_CP049250.1"/>
</dbReference>
<evidence type="ECO:0000313" key="1">
    <source>
        <dbReference type="EMBL" id="MBB4141903.1"/>
    </source>
</evidence>
<keyword evidence="2" id="KW-1185">Reference proteome</keyword>
<dbReference type="AlphaFoldDB" id="A0A7W6LCP7"/>
<reference evidence="1 2" key="1">
    <citation type="submission" date="2020-08" db="EMBL/GenBank/DDBJ databases">
        <title>Genomic Encyclopedia of Type Strains, Phase IV (KMG-IV): sequencing the most valuable type-strain genomes for metagenomic binning, comparative biology and taxonomic classification.</title>
        <authorList>
            <person name="Goeker M."/>
        </authorList>
    </citation>
    <scope>NUCLEOTIDE SEQUENCE [LARGE SCALE GENOMIC DNA]</scope>
    <source>
        <strain evidence="1 2">DSM 29514</strain>
    </source>
</reference>
<organism evidence="1 2">
    <name type="scientific">Rhizobium rhizoryzae</name>
    <dbReference type="NCBI Taxonomy" id="451876"/>
    <lineage>
        <taxon>Bacteria</taxon>
        <taxon>Pseudomonadati</taxon>
        <taxon>Pseudomonadota</taxon>
        <taxon>Alphaproteobacteria</taxon>
        <taxon>Hyphomicrobiales</taxon>
        <taxon>Rhizobiaceae</taxon>
        <taxon>Rhizobium/Agrobacterium group</taxon>
        <taxon>Rhizobium</taxon>
    </lineage>
</organism>
<name>A0A7W6LCP7_9HYPH</name>
<sequence length="125" mass="14274">MDATVNNSDTDQKEHTIRKISEALAMPLLNCRNRECRRRLACCGPENALLPVCWSSMPRSMGEPSLAFGEGVLALHNAFLLKQKQPEYPARIDPVQMAVAESTIRALIPRRQWKQLRRWFISLGR</sequence>
<gene>
    <name evidence="1" type="ORF">GGQ72_000402</name>
</gene>
<proteinExistence type="predicted"/>
<evidence type="ECO:0000313" key="2">
    <source>
        <dbReference type="Proteomes" id="UP000519897"/>
    </source>
</evidence>
<dbReference type="Proteomes" id="UP000519897">
    <property type="component" value="Unassembled WGS sequence"/>
</dbReference>
<dbReference type="EMBL" id="JACIEC010000001">
    <property type="protein sequence ID" value="MBB4141903.1"/>
    <property type="molecule type" value="Genomic_DNA"/>
</dbReference>
<protein>
    <submittedName>
        <fullName evidence="1">Uncharacterized protein</fullName>
    </submittedName>
</protein>
<comment type="caution">
    <text evidence="1">The sequence shown here is derived from an EMBL/GenBank/DDBJ whole genome shotgun (WGS) entry which is preliminary data.</text>
</comment>